<dbReference type="InterPro" id="IPR007224">
    <property type="entry name" value="TIF_Rrn11"/>
</dbReference>
<dbReference type="Proteomes" id="UP000620124">
    <property type="component" value="Unassembled WGS sequence"/>
</dbReference>
<dbReference type="PANTHER" id="PTHR28244">
    <property type="entry name" value="RNA POLYMERASE I-SPECIFIC TRANSCRIPTION INITIATION FACTOR RRN11"/>
    <property type="match status" value="1"/>
</dbReference>
<dbReference type="GO" id="GO:0001181">
    <property type="term" value="F:RNA polymerase I general transcription initiation factor activity"/>
    <property type="evidence" value="ECO:0007669"/>
    <property type="project" value="InterPro"/>
</dbReference>
<dbReference type="GO" id="GO:0070860">
    <property type="term" value="C:RNA polymerase I core factor complex"/>
    <property type="evidence" value="ECO:0007669"/>
    <property type="project" value="TreeGrafter"/>
</dbReference>
<dbReference type="PANTHER" id="PTHR28244:SF1">
    <property type="entry name" value="RNA POLYMERASE I-SPECIFIC TRANSCRIPTION INITIATION FACTOR RRN11"/>
    <property type="match status" value="1"/>
</dbReference>
<dbReference type="OrthoDB" id="2159786at2759"/>
<comment type="caution">
    <text evidence="2">The sequence shown here is derived from an EMBL/GenBank/DDBJ whole genome shotgun (WGS) entry which is preliminary data.</text>
</comment>
<dbReference type="GO" id="GO:0042790">
    <property type="term" value="P:nucleolar large rRNA transcription by RNA polymerase I"/>
    <property type="evidence" value="ECO:0007669"/>
    <property type="project" value="TreeGrafter"/>
</dbReference>
<dbReference type="EMBL" id="JACAZI010000009">
    <property type="protein sequence ID" value="KAF7352610.1"/>
    <property type="molecule type" value="Genomic_DNA"/>
</dbReference>
<name>A0A8H6Y6N0_9AGAR</name>
<dbReference type="GO" id="GO:0017025">
    <property type="term" value="F:TBP-class protein binding"/>
    <property type="evidence" value="ECO:0007669"/>
    <property type="project" value="TreeGrafter"/>
</dbReference>
<dbReference type="InterPro" id="IPR011990">
    <property type="entry name" value="TPR-like_helical_dom_sf"/>
</dbReference>
<reference evidence="2" key="1">
    <citation type="submission" date="2020-05" db="EMBL/GenBank/DDBJ databases">
        <title>Mycena genomes resolve the evolution of fungal bioluminescence.</title>
        <authorList>
            <person name="Tsai I.J."/>
        </authorList>
    </citation>
    <scope>NUCLEOTIDE SEQUENCE</scope>
    <source>
        <strain evidence="2">CCC161011</strain>
    </source>
</reference>
<keyword evidence="2" id="KW-0396">Initiation factor</keyword>
<dbReference type="AlphaFoldDB" id="A0A8H6Y6N0"/>
<sequence length="223" mass="26085">MAFVFTPTADAKDPRSARKIHIRRLYDVMHLCIQRNDFERATRAWTILAHCQEVNWRTMWSTSVHILSAKNLKDPEQTVAFLRLMMLQHPEDRETILKEMVLRLIISEQYRDALDELELYLPSFPYQDNAVLHVYAGLLSMYISQPTSERISQFNPTLLRSAQTYFERAKILDPDNSMAEAFLHKIQKLNGTDDREESDEEDGLKAATSTDKPKRKRVRTEIN</sequence>
<evidence type="ECO:0000313" key="3">
    <source>
        <dbReference type="Proteomes" id="UP000620124"/>
    </source>
</evidence>
<organism evidence="2 3">
    <name type="scientific">Mycena venus</name>
    <dbReference type="NCBI Taxonomy" id="2733690"/>
    <lineage>
        <taxon>Eukaryota</taxon>
        <taxon>Fungi</taxon>
        <taxon>Dikarya</taxon>
        <taxon>Basidiomycota</taxon>
        <taxon>Agaricomycotina</taxon>
        <taxon>Agaricomycetes</taxon>
        <taxon>Agaricomycetidae</taxon>
        <taxon>Agaricales</taxon>
        <taxon>Marasmiineae</taxon>
        <taxon>Mycenaceae</taxon>
        <taxon>Mycena</taxon>
    </lineage>
</organism>
<feature type="compositionally biased region" description="Basic residues" evidence="1">
    <location>
        <begin position="213"/>
        <end position="223"/>
    </location>
</feature>
<dbReference type="InterPro" id="IPR053029">
    <property type="entry name" value="RNA_pol_I-specific_init_factor"/>
</dbReference>
<keyword evidence="3" id="KW-1185">Reference proteome</keyword>
<proteinExistence type="predicted"/>
<keyword evidence="2" id="KW-0648">Protein biosynthesis</keyword>
<dbReference type="GO" id="GO:0003743">
    <property type="term" value="F:translation initiation factor activity"/>
    <property type="evidence" value="ECO:0007669"/>
    <property type="project" value="UniProtKB-KW"/>
</dbReference>
<dbReference type="Pfam" id="PF04090">
    <property type="entry name" value="Rrn11"/>
    <property type="match status" value="1"/>
</dbReference>
<gene>
    <name evidence="2" type="ORF">MVEN_01226500</name>
</gene>
<evidence type="ECO:0000313" key="2">
    <source>
        <dbReference type="EMBL" id="KAF7352610.1"/>
    </source>
</evidence>
<dbReference type="GO" id="GO:0001164">
    <property type="term" value="F:RNA polymerase I core promoter sequence-specific DNA binding"/>
    <property type="evidence" value="ECO:0007669"/>
    <property type="project" value="InterPro"/>
</dbReference>
<dbReference type="Gene3D" id="1.25.40.10">
    <property type="entry name" value="Tetratricopeptide repeat domain"/>
    <property type="match status" value="1"/>
</dbReference>
<accession>A0A8H6Y6N0</accession>
<evidence type="ECO:0000256" key="1">
    <source>
        <dbReference type="SAM" id="MobiDB-lite"/>
    </source>
</evidence>
<feature type="region of interest" description="Disordered" evidence="1">
    <location>
        <begin position="190"/>
        <end position="223"/>
    </location>
</feature>
<protein>
    <submittedName>
        <fullName evidence="2">RNA polymerase I-specific transcription initiation factor rrn11</fullName>
    </submittedName>
</protein>